<feature type="binding site" evidence="6">
    <location>
        <position position="255"/>
    </location>
    <ligand>
        <name>Mg(2+)</name>
        <dbReference type="ChEBI" id="CHEBI:18420"/>
        <label>2</label>
    </ligand>
</feature>
<dbReference type="GO" id="GO:0046854">
    <property type="term" value="P:phosphatidylinositol phosphate biosynthetic process"/>
    <property type="evidence" value="ECO:0007669"/>
    <property type="project" value="InterPro"/>
</dbReference>
<comment type="similarity">
    <text evidence="1 6">Belongs to the inositol monophosphatase superfamily. CysQ family.</text>
</comment>
<dbReference type="InterPro" id="IPR000760">
    <property type="entry name" value="Inositol_monophosphatase-like"/>
</dbReference>
<comment type="function">
    <text evidence="6">Converts adenosine-3',5'-bisphosphate (PAP) to AMP.</text>
</comment>
<dbReference type="GO" id="GO:0005886">
    <property type="term" value="C:plasma membrane"/>
    <property type="evidence" value="ECO:0007669"/>
    <property type="project" value="UniProtKB-SubCell"/>
</dbReference>
<dbReference type="SUPFAM" id="SSF56655">
    <property type="entry name" value="Carbohydrate phosphatase"/>
    <property type="match status" value="1"/>
</dbReference>
<dbReference type="PANTHER" id="PTHR43028">
    <property type="entry name" value="3'(2'),5'-BISPHOSPHATE NUCLEOTIDASE 1"/>
    <property type="match status" value="1"/>
</dbReference>
<dbReference type="InterPro" id="IPR020550">
    <property type="entry name" value="Inositol_monophosphatase_CS"/>
</dbReference>
<keyword evidence="9" id="KW-1185">Reference proteome</keyword>
<evidence type="ECO:0000256" key="1">
    <source>
        <dbReference type="ARBA" id="ARBA00005289"/>
    </source>
</evidence>
<dbReference type="RefSeq" id="WP_138565470.1">
    <property type="nucleotide sequence ID" value="NZ_CP040602.1"/>
</dbReference>
<feature type="binding site" evidence="6">
    <location>
        <position position="77"/>
    </location>
    <ligand>
        <name>Mg(2+)</name>
        <dbReference type="ChEBI" id="CHEBI:18420"/>
        <label>1</label>
    </ligand>
</feature>
<dbReference type="OrthoDB" id="9785695at2"/>
<feature type="binding site" evidence="7">
    <location>
        <position position="98"/>
    </location>
    <ligand>
        <name>Mg(2+)</name>
        <dbReference type="ChEBI" id="CHEBI:18420"/>
        <label>1</label>
        <note>catalytic</note>
    </ligand>
</feature>
<feature type="binding site" evidence="7">
    <location>
        <position position="255"/>
    </location>
    <ligand>
        <name>Mg(2+)</name>
        <dbReference type="ChEBI" id="CHEBI:18420"/>
        <label>1</label>
        <note>catalytic</note>
    </ligand>
</feature>
<feature type="binding site" evidence="6">
    <location>
        <begin position="100"/>
        <end position="103"/>
    </location>
    <ligand>
        <name>substrate</name>
    </ligand>
</feature>
<dbReference type="GO" id="GO:0008441">
    <property type="term" value="F:3'(2'),5'-bisphosphate nucleotidase activity"/>
    <property type="evidence" value="ECO:0007669"/>
    <property type="project" value="UniProtKB-UniRule"/>
</dbReference>
<dbReference type="GO" id="GO:0000103">
    <property type="term" value="P:sulfate assimilation"/>
    <property type="evidence" value="ECO:0007669"/>
    <property type="project" value="TreeGrafter"/>
</dbReference>
<comment type="subcellular location">
    <subcellularLocation>
        <location evidence="6">Cell inner membrane</location>
        <topology evidence="6">Peripheral membrane protein</topology>
        <orientation evidence="6">Cytoplasmic side</orientation>
    </subcellularLocation>
</comment>
<comment type="cofactor">
    <cofactor evidence="6 7">
        <name>Mg(2+)</name>
        <dbReference type="ChEBI" id="CHEBI:18420"/>
    </cofactor>
</comment>
<proteinExistence type="inferred from homology"/>
<evidence type="ECO:0000256" key="3">
    <source>
        <dbReference type="ARBA" id="ARBA00022519"/>
    </source>
</evidence>
<feature type="binding site" evidence="7">
    <location>
        <position position="77"/>
    </location>
    <ligand>
        <name>Mg(2+)</name>
        <dbReference type="ChEBI" id="CHEBI:18420"/>
        <label>1</label>
        <note>catalytic</note>
    </ligand>
</feature>
<feature type="binding site" evidence="6">
    <location>
        <position position="98"/>
    </location>
    <ligand>
        <name>Mg(2+)</name>
        <dbReference type="ChEBI" id="CHEBI:18420"/>
        <label>1</label>
    </ligand>
</feature>
<keyword evidence="5 6" id="KW-0472">Membrane</keyword>
<dbReference type="GO" id="GO:0000287">
    <property type="term" value="F:magnesium ion binding"/>
    <property type="evidence" value="ECO:0007669"/>
    <property type="project" value="UniProtKB-UniRule"/>
</dbReference>
<accession>A0A4P9K8Q4</accession>
<evidence type="ECO:0000256" key="5">
    <source>
        <dbReference type="ARBA" id="ARBA00023136"/>
    </source>
</evidence>
<dbReference type="Gene3D" id="3.40.190.80">
    <property type="match status" value="1"/>
</dbReference>
<dbReference type="HAMAP" id="MF_02095">
    <property type="entry name" value="CysQ"/>
    <property type="match status" value="1"/>
</dbReference>
<feature type="binding site" evidence="6">
    <location>
        <position position="98"/>
    </location>
    <ligand>
        <name>Mg(2+)</name>
        <dbReference type="ChEBI" id="CHEBI:18420"/>
        <label>2</label>
    </ligand>
</feature>
<keyword evidence="4 6" id="KW-0378">Hydrolase</keyword>
<dbReference type="PROSITE" id="PS00630">
    <property type="entry name" value="IMP_2"/>
    <property type="match status" value="1"/>
</dbReference>
<dbReference type="KEGG" id="thig:FE785_09220"/>
<dbReference type="EC" id="3.1.3.7" evidence="6"/>
<feature type="binding site" evidence="6">
    <location>
        <position position="101"/>
    </location>
    <ligand>
        <name>Mg(2+)</name>
        <dbReference type="ChEBI" id="CHEBI:18420"/>
        <label>2</label>
    </ligand>
</feature>
<name>A0A4P9K8Q4_9GAMM</name>
<dbReference type="AlphaFoldDB" id="A0A4P9K8Q4"/>
<dbReference type="EMBL" id="CP040602">
    <property type="protein sequence ID" value="QCU90796.1"/>
    <property type="molecule type" value="Genomic_DNA"/>
</dbReference>
<feature type="binding site" evidence="6">
    <location>
        <position position="255"/>
    </location>
    <ligand>
        <name>substrate</name>
    </ligand>
</feature>
<dbReference type="InterPro" id="IPR006240">
    <property type="entry name" value="CysQ"/>
</dbReference>
<protein>
    <recommendedName>
        <fullName evidence="6">3'(2'),5'-bisphosphate nucleotidase CysQ</fullName>
        <ecNumber evidence="6">3.1.3.7</ecNumber>
    </recommendedName>
    <alternativeName>
        <fullName evidence="6">3'(2'),5-bisphosphonucleoside 3'(2')-phosphohydrolase</fullName>
    </alternativeName>
    <alternativeName>
        <fullName evidence="6">3'-phosphoadenosine 5'-phosphate phosphatase</fullName>
        <shortName evidence="6">PAP phosphatase</shortName>
    </alternativeName>
</protein>
<sequence length="308" mass="33932">MSINTAVAQLPLNQWLPEICHIAYQAGQLIGRYYRQNSVNIEKKSDGTPVTEADLAADKVISKALRALTPDIPIITEETLAQIDFEKRQHWATFWLVDPLDGTKEFIDQTGEYSVNIALVVDHKPVLGVVYGPELGNLYFASHQLNDAMQMPCGKLKGLWPQQQAQDTADSASLNWDYLLKQAAAIGVAEHPQQLKRQRSFKVAVSRRHGSQVQSFMNDLGMAQAMKMGSALKACLVAEGAVDVYPRFGPTSLWDTAASQAIVEAAGGAILNAAGHPLQYVQTPSLLNPFFIVVSHADYQWPKFPEVM</sequence>
<feature type="binding site" evidence="6">
    <location>
        <position position="100"/>
    </location>
    <ligand>
        <name>Mg(2+)</name>
        <dbReference type="ChEBI" id="CHEBI:18420"/>
        <label>1</label>
    </ligand>
</feature>
<evidence type="ECO:0000256" key="7">
    <source>
        <dbReference type="PIRSR" id="PIRSR600760-2"/>
    </source>
</evidence>
<dbReference type="Gene3D" id="3.30.540.10">
    <property type="entry name" value="Fructose-1,6-Bisphosphatase, subunit A, domain 1"/>
    <property type="match status" value="1"/>
</dbReference>
<dbReference type="InterPro" id="IPR050725">
    <property type="entry name" value="CysQ/Inositol_MonoPase"/>
</dbReference>
<evidence type="ECO:0000256" key="6">
    <source>
        <dbReference type="HAMAP-Rule" id="MF_02095"/>
    </source>
</evidence>
<dbReference type="Proteomes" id="UP000304864">
    <property type="component" value="Chromosome"/>
</dbReference>
<feature type="binding site" evidence="7">
    <location>
        <position position="101"/>
    </location>
    <ligand>
        <name>Mg(2+)</name>
        <dbReference type="ChEBI" id="CHEBI:18420"/>
        <label>1</label>
        <note>catalytic</note>
    </ligand>
</feature>
<keyword evidence="2 6" id="KW-1003">Cell membrane</keyword>
<evidence type="ECO:0000313" key="8">
    <source>
        <dbReference type="EMBL" id="QCU90796.1"/>
    </source>
</evidence>
<dbReference type="Pfam" id="PF00459">
    <property type="entry name" value="Inositol_P"/>
    <property type="match status" value="1"/>
</dbReference>
<dbReference type="PRINTS" id="PR00377">
    <property type="entry name" value="IMPHPHTASES"/>
</dbReference>
<organism evidence="8 9">
    <name type="scientific">Thiomicrorhabdus sediminis</name>
    <dbReference type="NCBI Taxonomy" id="2580412"/>
    <lineage>
        <taxon>Bacteria</taxon>
        <taxon>Pseudomonadati</taxon>
        <taxon>Pseudomonadota</taxon>
        <taxon>Gammaproteobacteria</taxon>
        <taxon>Thiotrichales</taxon>
        <taxon>Piscirickettsiaceae</taxon>
        <taxon>Thiomicrorhabdus</taxon>
    </lineage>
</organism>
<feature type="binding site" evidence="6">
    <location>
        <position position="77"/>
    </location>
    <ligand>
        <name>substrate</name>
    </ligand>
</feature>
<keyword evidence="6 7" id="KW-0460">Magnesium</keyword>
<dbReference type="GO" id="GO:0050427">
    <property type="term" value="P:3'-phosphoadenosine 5'-phosphosulfate metabolic process"/>
    <property type="evidence" value="ECO:0007669"/>
    <property type="project" value="TreeGrafter"/>
</dbReference>
<comment type="catalytic activity">
    <reaction evidence="6">
        <text>adenosine 3',5'-bisphosphate + H2O = AMP + phosphate</text>
        <dbReference type="Rhea" id="RHEA:10040"/>
        <dbReference type="ChEBI" id="CHEBI:15377"/>
        <dbReference type="ChEBI" id="CHEBI:43474"/>
        <dbReference type="ChEBI" id="CHEBI:58343"/>
        <dbReference type="ChEBI" id="CHEBI:456215"/>
        <dbReference type="EC" id="3.1.3.7"/>
    </reaction>
</comment>
<evidence type="ECO:0000256" key="4">
    <source>
        <dbReference type="ARBA" id="ARBA00022801"/>
    </source>
</evidence>
<keyword evidence="6 7" id="KW-0479">Metal-binding</keyword>
<dbReference type="PANTHER" id="PTHR43028:SF7">
    <property type="entry name" value="3'(2'),5'-BISPHOSPHATE NUCLEOTIDASE CYSQ"/>
    <property type="match status" value="1"/>
</dbReference>
<dbReference type="CDD" id="cd01638">
    <property type="entry name" value="CysQ"/>
    <property type="match status" value="1"/>
</dbReference>
<evidence type="ECO:0000313" key="9">
    <source>
        <dbReference type="Proteomes" id="UP000304864"/>
    </source>
</evidence>
<keyword evidence="3 6" id="KW-0997">Cell inner membrane</keyword>
<gene>
    <name evidence="6" type="primary">cysQ</name>
    <name evidence="8" type="ORF">FE785_09220</name>
</gene>
<feature type="binding site" evidence="7">
    <location>
        <position position="100"/>
    </location>
    <ligand>
        <name>Mg(2+)</name>
        <dbReference type="ChEBI" id="CHEBI:18420"/>
        <label>1</label>
        <note>catalytic</note>
    </ligand>
</feature>
<reference evidence="8 9" key="1">
    <citation type="submission" date="2019-05" db="EMBL/GenBank/DDBJ databases">
        <title>Thiomicrorhabdus sediminis sp. nov, a novel sulfur-oxidizing bacterium isolated from coastal sediment.</title>
        <authorList>
            <person name="Liu X."/>
        </authorList>
    </citation>
    <scope>NUCLEOTIDE SEQUENCE [LARGE SCALE GENOMIC DNA]</scope>
    <source>
        <strain evidence="8 9">G1</strain>
    </source>
</reference>
<evidence type="ECO:0000256" key="2">
    <source>
        <dbReference type="ARBA" id="ARBA00022475"/>
    </source>
</evidence>